<keyword evidence="21" id="KW-1185">Reference proteome</keyword>
<dbReference type="Pfam" id="PF18212">
    <property type="entry name" value="ZNRF_3_ecto"/>
    <property type="match status" value="1"/>
</dbReference>
<keyword evidence="11 16" id="KW-0863">Zinc-finger</keyword>
<keyword evidence="7" id="KW-0808">Transferase</keyword>
<accession>A0A5S6QSN8</accession>
<evidence type="ECO:0000256" key="4">
    <source>
        <dbReference type="ARBA" id="ARBA00008759"/>
    </source>
</evidence>
<dbReference type="Pfam" id="PF13639">
    <property type="entry name" value="zf-RING_2"/>
    <property type="match status" value="1"/>
</dbReference>
<evidence type="ECO:0000256" key="2">
    <source>
        <dbReference type="ARBA" id="ARBA00004251"/>
    </source>
</evidence>
<evidence type="ECO:0000256" key="17">
    <source>
        <dbReference type="SAM" id="MobiDB-lite"/>
    </source>
</evidence>
<evidence type="ECO:0000256" key="10">
    <source>
        <dbReference type="ARBA" id="ARBA00022729"/>
    </source>
</evidence>
<organism evidence="21 22">
    <name type="scientific">Trichuris muris</name>
    <name type="common">Mouse whipworm</name>
    <dbReference type="NCBI Taxonomy" id="70415"/>
    <lineage>
        <taxon>Eukaryota</taxon>
        <taxon>Metazoa</taxon>
        <taxon>Ecdysozoa</taxon>
        <taxon>Nematoda</taxon>
        <taxon>Enoplea</taxon>
        <taxon>Dorylaimia</taxon>
        <taxon>Trichinellida</taxon>
        <taxon>Trichuridae</taxon>
        <taxon>Trichuris</taxon>
    </lineage>
</organism>
<feature type="transmembrane region" description="Helical" evidence="18">
    <location>
        <begin position="214"/>
        <end position="233"/>
    </location>
</feature>
<keyword evidence="10 19" id="KW-0732">Signal</keyword>
<evidence type="ECO:0000256" key="13">
    <source>
        <dbReference type="ARBA" id="ARBA00022833"/>
    </source>
</evidence>
<dbReference type="UniPathway" id="UPA00143"/>
<keyword evidence="13" id="KW-0862">Zinc</keyword>
<evidence type="ECO:0000256" key="19">
    <source>
        <dbReference type="SAM" id="SignalP"/>
    </source>
</evidence>
<comment type="catalytic activity">
    <reaction evidence="1">
        <text>S-ubiquitinyl-[E2 ubiquitin-conjugating enzyme]-L-cysteine + [acceptor protein]-L-lysine = [E2 ubiquitin-conjugating enzyme]-L-cysteine + N(6)-ubiquitinyl-[acceptor protein]-L-lysine.</text>
        <dbReference type="EC" id="2.3.2.27"/>
    </reaction>
</comment>
<evidence type="ECO:0000256" key="6">
    <source>
        <dbReference type="ARBA" id="ARBA00022475"/>
    </source>
</evidence>
<keyword evidence="12" id="KW-0833">Ubl conjugation pathway</keyword>
<dbReference type="Gene3D" id="3.50.30.30">
    <property type="match status" value="1"/>
</dbReference>
<dbReference type="InterPro" id="IPR013083">
    <property type="entry name" value="Znf_RING/FYVE/PHD"/>
</dbReference>
<dbReference type="GO" id="GO:0008270">
    <property type="term" value="F:zinc ion binding"/>
    <property type="evidence" value="ECO:0007669"/>
    <property type="project" value="UniProtKB-KW"/>
</dbReference>
<name>A0A5S6QSN8_TRIMR</name>
<dbReference type="GO" id="GO:0061630">
    <property type="term" value="F:ubiquitin protein ligase activity"/>
    <property type="evidence" value="ECO:0007669"/>
    <property type="project" value="UniProtKB-EC"/>
</dbReference>
<feature type="domain" description="RING-type" evidence="20">
    <location>
        <begin position="300"/>
        <end position="340"/>
    </location>
</feature>
<dbReference type="Gene3D" id="3.30.40.10">
    <property type="entry name" value="Zinc/RING finger domain, C3HC4 (zinc finger)"/>
    <property type="match status" value="1"/>
</dbReference>
<evidence type="ECO:0000256" key="14">
    <source>
        <dbReference type="ARBA" id="ARBA00022989"/>
    </source>
</evidence>
<evidence type="ECO:0000259" key="20">
    <source>
        <dbReference type="PROSITE" id="PS50089"/>
    </source>
</evidence>
<comment type="pathway">
    <text evidence="3">Protein modification; protein ubiquitination.</text>
</comment>
<dbReference type="GO" id="GO:0030178">
    <property type="term" value="P:negative regulation of Wnt signaling pathway"/>
    <property type="evidence" value="ECO:0007669"/>
    <property type="project" value="UniProtKB-ARBA"/>
</dbReference>
<evidence type="ECO:0000313" key="22">
    <source>
        <dbReference type="WBParaSite" id="TMUE_2000009917.1"/>
    </source>
</evidence>
<dbReference type="PANTHER" id="PTHR16200">
    <property type="entry name" value="RING ZINC FINGER"/>
    <property type="match status" value="1"/>
</dbReference>
<evidence type="ECO:0000256" key="11">
    <source>
        <dbReference type="ARBA" id="ARBA00022771"/>
    </source>
</evidence>
<dbReference type="CDD" id="cd16666">
    <property type="entry name" value="RING-H2_RNF43-like"/>
    <property type="match status" value="1"/>
</dbReference>
<evidence type="ECO:0000256" key="12">
    <source>
        <dbReference type="ARBA" id="ARBA00022786"/>
    </source>
</evidence>
<dbReference type="STRING" id="70415.A0A5S6QSN8"/>
<feature type="chain" id="PRO_5024375463" description="RING-type E3 ubiquitin transferase" evidence="19">
    <location>
        <begin position="19"/>
        <end position="551"/>
    </location>
</feature>
<keyword evidence="15 18" id="KW-0472">Membrane</keyword>
<evidence type="ECO:0000256" key="7">
    <source>
        <dbReference type="ARBA" id="ARBA00022679"/>
    </source>
</evidence>
<dbReference type="AlphaFoldDB" id="A0A5S6QSN8"/>
<dbReference type="GO" id="GO:0016567">
    <property type="term" value="P:protein ubiquitination"/>
    <property type="evidence" value="ECO:0007669"/>
    <property type="project" value="UniProtKB-UniPathway"/>
</dbReference>
<comment type="similarity">
    <text evidence="4">Belongs to the ZNRF3 family.</text>
</comment>
<comment type="subcellular location">
    <subcellularLocation>
        <location evidence="2">Cell membrane</location>
        <topology evidence="2">Single-pass type I membrane protein</topology>
    </subcellularLocation>
</comment>
<evidence type="ECO:0000256" key="15">
    <source>
        <dbReference type="ARBA" id="ARBA00023136"/>
    </source>
</evidence>
<dbReference type="InterPro" id="IPR001841">
    <property type="entry name" value="Znf_RING"/>
</dbReference>
<reference evidence="22" key="1">
    <citation type="submission" date="2019-12" db="UniProtKB">
        <authorList>
            <consortium name="WormBaseParasite"/>
        </authorList>
    </citation>
    <scope>IDENTIFICATION</scope>
</reference>
<dbReference type="WBParaSite" id="TMUE_2000009917.1">
    <property type="protein sequence ID" value="TMUE_2000009917.1"/>
    <property type="gene ID" value="WBGene00291183"/>
</dbReference>
<dbReference type="InterPro" id="IPR040700">
    <property type="entry name" value="ZNRF-3_ecto"/>
</dbReference>
<proteinExistence type="inferred from homology"/>
<dbReference type="SUPFAM" id="SSF57850">
    <property type="entry name" value="RING/U-box"/>
    <property type="match status" value="1"/>
</dbReference>
<dbReference type="GO" id="GO:0016055">
    <property type="term" value="P:Wnt signaling pathway"/>
    <property type="evidence" value="ECO:0007669"/>
    <property type="project" value="UniProtKB-KW"/>
</dbReference>
<dbReference type="PROSITE" id="PS50089">
    <property type="entry name" value="ZF_RING_2"/>
    <property type="match status" value="1"/>
</dbReference>
<keyword evidence="6" id="KW-1003">Cell membrane</keyword>
<keyword evidence="14 18" id="KW-1133">Transmembrane helix</keyword>
<keyword evidence="11 16" id="KW-0479">Metal-binding</keyword>
<dbReference type="GO" id="GO:0005886">
    <property type="term" value="C:plasma membrane"/>
    <property type="evidence" value="ECO:0007669"/>
    <property type="project" value="UniProtKB-SubCell"/>
</dbReference>
<protein>
    <recommendedName>
        <fullName evidence="5">RING-type E3 ubiquitin transferase</fullName>
        <ecNumber evidence="5">2.3.2.27</ecNumber>
    </recommendedName>
</protein>
<evidence type="ECO:0000256" key="8">
    <source>
        <dbReference type="ARBA" id="ARBA00022687"/>
    </source>
</evidence>
<evidence type="ECO:0000256" key="5">
    <source>
        <dbReference type="ARBA" id="ARBA00012483"/>
    </source>
</evidence>
<dbReference type="Proteomes" id="UP000046395">
    <property type="component" value="Unassembled WGS sequence"/>
</dbReference>
<sequence length="551" mass="60143">MRRSSLSLLLLPMLAVYGGQRRSQATVKASSEGGEPQLADGNALIELFFVRGSTHLAGNYSAFGKVRAVVGYVVQLHPMRACELLTSGLDKTLHGHVAIVIMDGIVQPFMAGCVSPYNQAKFAHDSGAKAVVLDVRNLTANSWTSTFDDWPVLDIPVVTTSGSQANVLRMVLTRTSNESIPVAVSISPVVQVDTANQAKGFRDILSSSVFDKGILPALMLLLFFIIVFILVKVRDQVKAQNRRRSDFPVRILAEAALTRMELKKFSRARKLKRPPSDEPNTATVGLLSDSSLSLCGSELCAICLEVYRDGQTLRVISCGHEFHRKCVDPWLLANHTCPLCLFDVVLEKHVPSRQESAPEPADLPPAALRWPLTDQSIPNGAAEGQRHSPPAIGDRRANGSSCGCRQEGRTPMLNRNVQSMPVKRKNELGEKHLYKKRRHVGQDAIGAQKRSARRNRVVPRISVARAMTVSQTETLKARHLSSTVDCISEGYMSDISAVTECTGSSGIRMPSCQGVVSKTATARRGDVKFNICNTLPLLPSSRRPTGPRMPP</sequence>
<evidence type="ECO:0000256" key="1">
    <source>
        <dbReference type="ARBA" id="ARBA00000900"/>
    </source>
</evidence>
<dbReference type="EC" id="2.3.2.27" evidence="5"/>
<keyword evidence="9 18" id="KW-0812">Transmembrane</keyword>
<keyword evidence="8" id="KW-0879">Wnt signaling pathway</keyword>
<evidence type="ECO:0000313" key="21">
    <source>
        <dbReference type="Proteomes" id="UP000046395"/>
    </source>
</evidence>
<dbReference type="InterPro" id="IPR051073">
    <property type="entry name" value="ZNRF3_Arkadia_E3_ligases"/>
</dbReference>
<dbReference type="SMART" id="SM00184">
    <property type="entry name" value="RING"/>
    <property type="match status" value="1"/>
</dbReference>
<evidence type="ECO:0000256" key="18">
    <source>
        <dbReference type="SAM" id="Phobius"/>
    </source>
</evidence>
<evidence type="ECO:0000256" key="3">
    <source>
        <dbReference type="ARBA" id="ARBA00004906"/>
    </source>
</evidence>
<evidence type="ECO:0000256" key="16">
    <source>
        <dbReference type="PROSITE-ProRule" id="PRU00175"/>
    </source>
</evidence>
<feature type="signal peptide" evidence="19">
    <location>
        <begin position="1"/>
        <end position="18"/>
    </location>
</feature>
<feature type="region of interest" description="Disordered" evidence="17">
    <location>
        <begin position="372"/>
        <end position="409"/>
    </location>
</feature>
<evidence type="ECO:0000256" key="9">
    <source>
        <dbReference type="ARBA" id="ARBA00022692"/>
    </source>
</evidence>